<name>A0A3S1BFT2_9BACL</name>
<protein>
    <recommendedName>
        <fullName evidence="4">AlgX/AlgJ SGNH hydrolase-like domain-containing protein</fullName>
    </recommendedName>
</protein>
<feature type="transmembrane region" description="Helical" evidence="1">
    <location>
        <begin position="7"/>
        <end position="27"/>
    </location>
</feature>
<evidence type="ECO:0000313" key="2">
    <source>
        <dbReference type="EMBL" id="RUT38510.1"/>
    </source>
</evidence>
<keyword evidence="3" id="KW-1185">Reference proteome</keyword>
<sequence>MKKRVDQFYIAGFVAVLFIMSFLFFFLPKSYFSDTENRPLQKVPQFTWDNLWSKKFSEETESFVTDHFPFRDKWVAVKSTMEQLRLQQENNGIYKGHDGYLFEKFGKPDYEVVSKYTEAVKTFAINHPDSKMTFMLAPTSIGVYPERLPWLASAYPQAEVNGFIGEQLKDSLSFMDGFDFLAHDPTQIYFRTDHHWTTYGAYLAYQAYAEKMGWKAKQESEFTIESVTDSFLGSYHTRGQFSRLEGDTIQVYLPKQPTPSEMYIADTDETISGLYDSSYLEKKDKYSYFLGGVHALMTITSQLEPADIEQQKLLVIKDSYAHSVLPFLALHVPEIHVIDLRYYNGNISEYMTANEISDVLMLFNTTTFVDNNGVLKLKQKSHVQ</sequence>
<accession>A0A3S1BFT2</accession>
<dbReference type="RefSeq" id="WP_127195195.1">
    <property type="nucleotide sequence ID" value="NZ_RZNY01000058.1"/>
</dbReference>
<reference evidence="2 3" key="1">
    <citation type="submission" date="2018-12" db="EMBL/GenBank/DDBJ databases">
        <authorList>
            <person name="Sun L."/>
            <person name="Chen Z."/>
        </authorList>
    </citation>
    <scope>NUCLEOTIDE SEQUENCE [LARGE SCALE GENOMIC DNA]</scope>
    <source>
        <strain evidence="2 3">DSM 15890</strain>
    </source>
</reference>
<keyword evidence="1" id="KW-1133">Transmembrane helix</keyword>
<dbReference type="OrthoDB" id="175771at2"/>
<comment type="caution">
    <text evidence="2">The sequence shown here is derived from an EMBL/GenBank/DDBJ whole genome shotgun (WGS) entry which is preliminary data.</text>
</comment>
<dbReference type="AlphaFoldDB" id="A0A3S1BFT2"/>
<organism evidence="2 3">
    <name type="scientific">Paenibacillus anaericanus</name>
    <dbReference type="NCBI Taxonomy" id="170367"/>
    <lineage>
        <taxon>Bacteria</taxon>
        <taxon>Bacillati</taxon>
        <taxon>Bacillota</taxon>
        <taxon>Bacilli</taxon>
        <taxon>Bacillales</taxon>
        <taxon>Paenibacillaceae</taxon>
        <taxon>Paenibacillus</taxon>
    </lineage>
</organism>
<dbReference type="InterPro" id="IPR025945">
    <property type="entry name" value="DHHW"/>
</dbReference>
<evidence type="ECO:0008006" key="4">
    <source>
        <dbReference type="Google" id="ProtNLM"/>
    </source>
</evidence>
<evidence type="ECO:0000256" key="1">
    <source>
        <dbReference type="SAM" id="Phobius"/>
    </source>
</evidence>
<dbReference type="Proteomes" id="UP000279446">
    <property type="component" value="Unassembled WGS sequence"/>
</dbReference>
<gene>
    <name evidence="2" type="ORF">EJP82_27155</name>
</gene>
<dbReference type="EMBL" id="RZNY01000058">
    <property type="protein sequence ID" value="RUT38510.1"/>
    <property type="molecule type" value="Genomic_DNA"/>
</dbReference>
<proteinExistence type="predicted"/>
<dbReference type="Pfam" id="PF14286">
    <property type="entry name" value="DHHW"/>
    <property type="match status" value="1"/>
</dbReference>
<keyword evidence="1" id="KW-0812">Transmembrane</keyword>
<keyword evidence="1" id="KW-0472">Membrane</keyword>
<evidence type="ECO:0000313" key="3">
    <source>
        <dbReference type="Proteomes" id="UP000279446"/>
    </source>
</evidence>